<protein>
    <recommendedName>
        <fullName evidence="3">SDR family oxidoreductase</fullName>
    </recommendedName>
</protein>
<organism evidence="1 2">
    <name type="scientific">Paraburkholderia ultramafica</name>
    <dbReference type="NCBI Taxonomy" id="1544867"/>
    <lineage>
        <taxon>Bacteria</taxon>
        <taxon>Pseudomonadati</taxon>
        <taxon>Pseudomonadota</taxon>
        <taxon>Betaproteobacteria</taxon>
        <taxon>Burkholderiales</taxon>
        <taxon>Burkholderiaceae</taxon>
        <taxon>Paraburkholderia</taxon>
    </lineage>
</organism>
<dbReference type="Gene3D" id="3.40.50.720">
    <property type="entry name" value="NAD(P)-binding Rossmann-like Domain"/>
    <property type="match status" value="1"/>
</dbReference>
<proteinExistence type="predicted"/>
<dbReference type="Pfam" id="PF13561">
    <property type="entry name" value="adh_short_C2"/>
    <property type="match status" value="1"/>
</dbReference>
<reference evidence="1 2" key="1">
    <citation type="submission" date="2020-04" db="EMBL/GenBank/DDBJ databases">
        <authorList>
            <person name="De Canck E."/>
        </authorList>
    </citation>
    <scope>NUCLEOTIDE SEQUENCE [LARGE SCALE GENOMIC DNA]</scope>
    <source>
        <strain evidence="1 2">LMG 28614</strain>
    </source>
</reference>
<evidence type="ECO:0008006" key="3">
    <source>
        <dbReference type="Google" id="ProtNLM"/>
    </source>
</evidence>
<dbReference type="SUPFAM" id="SSF51735">
    <property type="entry name" value="NAD(P)-binding Rossmann-fold domains"/>
    <property type="match status" value="1"/>
</dbReference>
<dbReference type="Proteomes" id="UP000494365">
    <property type="component" value="Unassembled WGS sequence"/>
</dbReference>
<evidence type="ECO:0000313" key="2">
    <source>
        <dbReference type="Proteomes" id="UP000494365"/>
    </source>
</evidence>
<evidence type="ECO:0000313" key="1">
    <source>
        <dbReference type="EMBL" id="CAB3789565.1"/>
    </source>
</evidence>
<dbReference type="EMBL" id="CADIKK010000012">
    <property type="protein sequence ID" value="CAB3789565.1"/>
    <property type="molecule type" value="Genomic_DNA"/>
</dbReference>
<name>A0A6S7CW55_9BURK</name>
<keyword evidence="2" id="KW-1185">Reference proteome</keyword>
<sequence length="65" mass="7088">MAQSCQTTFEYSAPRNDDRLCPLLAYRARPSRFDDIARAILFLASDAASFMTGQIVSVDGGKTIG</sequence>
<dbReference type="AlphaFoldDB" id="A0A6S7CW55"/>
<accession>A0A6S7CW55</accession>
<gene>
    <name evidence="1" type="ORF">LMG28614_02926</name>
</gene>
<dbReference type="InterPro" id="IPR002347">
    <property type="entry name" value="SDR_fam"/>
</dbReference>
<dbReference type="InterPro" id="IPR036291">
    <property type="entry name" value="NAD(P)-bd_dom_sf"/>
</dbReference>